<dbReference type="RefSeq" id="WP_062901653.1">
    <property type="nucleotide sequence ID" value="NZ_CP013342.1"/>
</dbReference>
<sequence>MNAMSFALALLVAAGAPTAAQAPPPQASAVGVARARIVAPAEVRRVNGRLEVRSGDSKAPTQVHRTKRLNGGETADFY</sequence>
<gene>
    <name evidence="3" type="ORF">AOA14_09820</name>
</gene>
<accession>A0A142VYL5</accession>
<keyword evidence="2" id="KW-0732">Signal</keyword>
<name>A0A142VYL5_9SPHN</name>
<proteinExistence type="predicted"/>
<feature type="chain" id="PRO_5007502521" evidence="2">
    <location>
        <begin position="23"/>
        <end position="78"/>
    </location>
</feature>
<evidence type="ECO:0000256" key="2">
    <source>
        <dbReference type="SAM" id="SignalP"/>
    </source>
</evidence>
<evidence type="ECO:0000313" key="4">
    <source>
        <dbReference type="Proteomes" id="UP000076234"/>
    </source>
</evidence>
<dbReference type="EMBL" id="CP013342">
    <property type="protein sequence ID" value="AMU94900.1"/>
    <property type="molecule type" value="Genomic_DNA"/>
</dbReference>
<reference evidence="3 4" key="2">
    <citation type="journal article" date="2016" name="Genome Announc.">
        <title>Complete Genome Sequence of Sphingopyxis terrae Strain 203-1 (NBRC 111660), a Polyethylene Glycol Degrader.</title>
        <authorList>
            <person name="Ohtsubo Y."/>
            <person name="Nonoyama S."/>
            <person name="Nagata Y."/>
            <person name="Numata M."/>
            <person name="Tsuchikane K."/>
            <person name="Hosoyama A."/>
            <person name="Yamazoe A."/>
            <person name="Tsuda M."/>
            <person name="Fujita N."/>
            <person name="Kawai F."/>
        </authorList>
    </citation>
    <scope>NUCLEOTIDE SEQUENCE [LARGE SCALE GENOMIC DNA]</scope>
    <source>
        <strain evidence="3 4">203-1</strain>
    </source>
</reference>
<reference evidence="4" key="1">
    <citation type="submission" date="2015-11" db="EMBL/GenBank/DDBJ databases">
        <title>Complete genome sequence of a polyethylene glycol-degrading strain Sphingopyxis terrae strain 203-1 (NBRC 15098).</title>
        <authorList>
            <person name="Yoshiyuki O."/>
            <person name="Shouta N."/>
            <person name="Nagata Y."/>
            <person name="Numata M."/>
            <person name="Tsuchikane K."/>
            <person name="Hosoyama A."/>
            <person name="Yamazoe A."/>
            <person name="Tsuda M."/>
            <person name="Fujita N."/>
            <person name="Kawai F."/>
        </authorList>
    </citation>
    <scope>NUCLEOTIDE SEQUENCE [LARGE SCALE GENOMIC DNA]</scope>
    <source>
        <strain evidence="4">203-1</strain>
    </source>
</reference>
<dbReference type="KEGG" id="ster:AOA14_09820"/>
<protein>
    <submittedName>
        <fullName evidence="3">Uncharacterized protein</fullName>
    </submittedName>
</protein>
<evidence type="ECO:0000256" key="1">
    <source>
        <dbReference type="SAM" id="MobiDB-lite"/>
    </source>
</evidence>
<organism evidence="3 4">
    <name type="scientific">Sphingopyxis terrae subsp. terrae NBRC 15098</name>
    <dbReference type="NCBI Taxonomy" id="1219058"/>
    <lineage>
        <taxon>Bacteria</taxon>
        <taxon>Pseudomonadati</taxon>
        <taxon>Pseudomonadota</taxon>
        <taxon>Alphaproteobacteria</taxon>
        <taxon>Sphingomonadales</taxon>
        <taxon>Sphingomonadaceae</taxon>
        <taxon>Sphingopyxis</taxon>
    </lineage>
</organism>
<feature type="region of interest" description="Disordered" evidence="1">
    <location>
        <begin position="53"/>
        <end position="78"/>
    </location>
</feature>
<feature type="signal peptide" evidence="2">
    <location>
        <begin position="1"/>
        <end position="22"/>
    </location>
</feature>
<evidence type="ECO:0000313" key="3">
    <source>
        <dbReference type="EMBL" id="AMU94900.1"/>
    </source>
</evidence>
<dbReference type="AlphaFoldDB" id="A0A142VYL5"/>
<dbReference type="Proteomes" id="UP000076234">
    <property type="component" value="Chromosome"/>
</dbReference>